<dbReference type="OrthoDB" id="7724651at2759"/>
<dbReference type="InterPro" id="IPR001314">
    <property type="entry name" value="Peptidase_S1A"/>
</dbReference>
<dbReference type="Proteomes" id="UP001153620">
    <property type="component" value="Chromosome 2"/>
</dbReference>
<evidence type="ECO:0000313" key="8">
    <source>
        <dbReference type="EMBL" id="CAG9801996.1"/>
    </source>
</evidence>
<evidence type="ECO:0000256" key="3">
    <source>
        <dbReference type="ARBA" id="ARBA00022825"/>
    </source>
</evidence>
<dbReference type="PROSITE" id="PS00134">
    <property type="entry name" value="TRYPSIN_HIS"/>
    <property type="match status" value="1"/>
</dbReference>
<evidence type="ECO:0000256" key="5">
    <source>
        <dbReference type="ARBA" id="ARBA00024195"/>
    </source>
</evidence>
<dbReference type="Gene3D" id="2.40.10.10">
    <property type="entry name" value="Trypsin-like serine proteases"/>
    <property type="match status" value="4"/>
</dbReference>
<dbReference type="FunFam" id="2.40.10.10:FF:000068">
    <property type="entry name" value="transmembrane protease serine 2"/>
    <property type="match status" value="2"/>
</dbReference>
<dbReference type="GO" id="GO:0004252">
    <property type="term" value="F:serine-type endopeptidase activity"/>
    <property type="evidence" value="ECO:0007669"/>
    <property type="project" value="InterPro"/>
</dbReference>
<dbReference type="PRINTS" id="PR00722">
    <property type="entry name" value="CHYMOTRYPSIN"/>
</dbReference>
<reference evidence="8" key="1">
    <citation type="submission" date="2022-01" db="EMBL/GenBank/DDBJ databases">
        <authorList>
            <person name="King R."/>
        </authorList>
    </citation>
    <scope>NUCLEOTIDE SEQUENCE</scope>
</reference>
<dbReference type="PANTHER" id="PTHR24276">
    <property type="entry name" value="POLYSERASE-RELATED"/>
    <property type="match status" value="1"/>
</dbReference>
<keyword evidence="2" id="KW-0378">Hydrolase</keyword>
<dbReference type="InterPro" id="IPR043504">
    <property type="entry name" value="Peptidase_S1_PA_chymotrypsin"/>
</dbReference>
<evidence type="ECO:0000259" key="7">
    <source>
        <dbReference type="PROSITE" id="PS50240"/>
    </source>
</evidence>
<organism evidence="8 9">
    <name type="scientific">Chironomus riparius</name>
    <dbReference type="NCBI Taxonomy" id="315576"/>
    <lineage>
        <taxon>Eukaryota</taxon>
        <taxon>Metazoa</taxon>
        <taxon>Ecdysozoa</taxon>
        <taxon>Arthropoda</taxon>
        <taxon>Hexapoda</taxon>
        <taxon>Insecta</taxon>
        <taxon>Pterygota</taxon>
        <taxon>Neoptera</taxon>
        <taxon>Endopterygota</taxon>
        <taxon>Diptera</taxon>
        <taxon>Nematocera</taxon>
        <taxon>Chironomoidea</taxon>
        <taxon>Chironomidae</taxon>
        <taxon>Chironominae</taxon>
        <taxon>Chironomus</taxon>
    </lineage>
</organism>
<evidence type="ECO:0000313" key="9">
    <source>
        <dbReference type="Proteomes" id="UP001153620"/>
    </source>
</evidence>
<dbReference type="AlphaFoldDB" id="A0A9N9WQK8"/>
<name>A0A9N9WQK8_9DIPT</name>
<gene>
    <name evidence="8" type="ORF">CHIRRI_LOCUS4912</name>
</gene>
<dbReference type="SMART" id="SM00020">
    <property type="entry name" value="Tryp_SPc"/>
    <property type="match status" value="2"/>
</dbReference>
<feature type="domain" description="Peptidase S1" evidence="7">
    <location>
        <begin position="26"/>
        <end position="232"/>
    </location>
</feature>
<dbReference type="Pfam" id="PF00089">
    <property type="entry name" value="Trypsin"/>
    <property type="match status" value="1"/>
</dbReference>
<dbReference type="SUPFAM" id="SSF50494">
    <property type="entry name" value="Trypsin-like serine proteases"/>
    <property type="match status" value="2"/>
</dbReference>
<reference evidence="8" key="2">
    <citation type="submission" date="2022-10" db="EMBL/GenBank/DDBJ databases">
        <authorList>
            <consortium name="ENA_rothamsted_submissions"/>
            <consortium name="culmorum"/>
            <person name="King R."/>
        </authorList>
    </citation>
    <scope>NUCLEOTIDE SEQUENCE</scope>
</reference>
<protein>
    <recommendedName>
        <fullName evidence="7">Peptidase S1 domain-containing protein</fullName>
    </recommendedName>
</protein>
<dbReference type="InterPro" id="IPR009003">
    <property type="entry name" value="Peptidase_S1_PA"/>
</dbReference>
<dbReference type="PROSITE" id="PS50240">
    <property type="entry name" value="TRYPSIN_DOM"/>
    <property type="match status" value="2"/>
</dbReference>
<dbReference type="EMBL" id="OU895878">
    <property type="protein sequence ID" value="CAG9801996.1"/>
    <property type="molecule type" value="Genomic_DNA"/>
</dbReference>
<evidence type="ECO:0000256" key="4">
    <source>
        <dbReference type="ARBA" id="ARBA00023157"/>
    </source>
</evidence>
<dbReference type="InterPro" id="IPR001254">
    <property type="entry name" value="Trypsin_dom"/>
</dbReference>
<dbReference type="CDD" id="cd00190">
    <property type="entry name" value="Tryp_SPc"/>
    <property type="match status" value="2"/>
</dbReference>
<dbReference type="InterPro" id="IPR018114">
    <property type="entry name" value="TRYPSIN_HIS"/>
</dbReference>
<keyword evidence="9" id="KW-1185">Reference proteome</keyword>
<keyword evidence="3" id="KW-0720">Serine protease</keyword>
<evidence type="ECO:0000256" key="2">
    <source>
        <dbReference type="ARBA" id="ARBA00022801"/>
    </source>
</evidence>
<dbReference type="InterPro" id="IPR050430">
    <property type="entry name" value="Peptidase_S1"/>
</dbReference>
<comment type="similarity">
    <text evidence="5">Belongs to the peptidase S1 family. CLIP subfamily.</text>
</comment>
<keyword evidence="6" id="KW-0732">Signal</keyword>
<feature type="chain" id="PRO_5040515978" description="Peptidase S1 domain-containing protein" evidence="6">
    <location>
        <begin position="19"/>
        <end position="465"/>
    </location>
</feature>
<proteinExistence type="inferred from homology"/>
<dbReference type="PANTHER" id="PTHR24276:SF91">
    <property type="entry name" value="AT26814P-RELATED"/>
    <property type="match status" value="1"/>
</dbReference>
<evidence type="ECO:0000256" key="1">
    <source>
        <dbReference type="ARBA" id="ARBA00022670"/>
    </source>
</evidence>
<sequence length="465" mass="51655">MKTYIAVVLACFVALATCEIDIAPNVVNGVDTSILDHPYMAGIHVNWMGRGFVPFCGASIINRRSVLTAAHCLVFNNTAQASAADVRVSVGSSYRMGTNGVFYDVFRMIRHPQYLLNDDMIQADVAVVRLIWPLVFSRIVQPIPLGKSRVEAGDMVMVTGWGFISSDSTQVATRMQRVLMQAISNARCLWIHRDTIPSWVTREMVCLLAGTGQGVCGGDSGGPIELNGHVVGGVDTSILDHPYMAGIHINWFSEGLIPFCGGAVISRRSILTAAHCLYANLDRYATAREVQVSVGSSYRDGRLGMTYSVLRLIRHPKYFLTYERIENDLAIVRLIFPLIFTRVIQPIPLGKFIINSGDLVMVTGFGWIGDDVFATRMQRVQLRAMTMLDVYGFIETLFLIELLRKWFVWKEDQDKGFAVSGDSGGPLEKDGYLVGITCWTLRPCGSTPSVYTRISEHYKWISDNI</sequence>
<accession>A0A9N9WQK8</accession>
<evidence type="ECO:0000256" key="6">
    <source>
        <dbReference type="SAM" id="SignalP"/>
    </source>
</evidence>
<feature type="signal peptide" evidence="6">
    <location>
        <begin position="1"/>
        <end position="18"/>
    </location>
</feature>
<dbReference type="GO" id="GO:0006508">
    <property type="term" value="P:proteolysis"/>
    <property type="evidence" value="ECO:0007669"/>
    <property type="project" value="UniProtKB-KW"/>
</dbReference>
<feature type="domain" description="Peptidase S1" evidence="7">
    <location>
        <begin position="230"/>
        <end position="465"/>
    </location>
</feature>
<keyword evidence="4" id="KW-1015">Disulfide bond</keyword>
<keyword evidence="1" id="KW-0645">Protease</keyword>